<dbReference type="InterPro" id="IPR055194">
    <property type="entry name" value="UBR1-like_WH"/>
</dbReference>
<dbReference type="EMBL" id="LR899013">
    <property type="protein sequence ID" value="CAD7090539.1"/>
    <property type="molecule type" value="Genomic_DNA"/>
</dbReference>
<dbReference type="EC" id="2.3.2.27" evidence="10"/>
<evidence type="ECO:0000256" key="1">
    <source>
        <dbReference type="ARBA" id="ARBA00000900"/>
    </source>
</evidence>
<dbReference type="GO" id="GO:0061630">
    <property type="term" value="F:ubiquitin protein ligase activity"/>
    <property type="evidence" value="ECO:0007669"/>
    <property type="project" value="UniProtKB-UniRule"/>
</dbReference>
<organism evidence="13 14">
    <name type="scientific">Hermetia illucens</name>
    <name type="common">Black soldier fly</name>
    <dbReference type="NCBI Taxonomy" id="343691"/>
    <lineage>
        <taxon>Eukaryota</taxon>
        <taxon>Metazoa</taxon>
        <taxon>Ecdysozoa</taxon>
        <taxon>Arthropoda</taxon>
        <taxon>Hexapoda</taxon>
        <taxon>Insecta</taxon>
        <taxon>Pterygota</taxon>
        <taxon>Neoptera</taxon>
        <taxon>Endopterygota</taxon>
        <taxon>Diptera</taxon>
        <taxon>Brachycera</taxon>
        <taxon>Stratiomyomorpha</taxon>
        <taxon>Stratiomyidae</taxon>
        <taxon>Hermetiinae</taxon>
        <taxon>Hermetia</taxon>
    </lineage>
</organism>
<gene>
    <name evidence="13" type="ORF">HERILL_LOCUS13013</name>
</gene>
<keyword evidence="7 10" id="KW-0862">Zinc</keyword>
<dbReference type="InParanoid" id="A0A7R8V134"/>
<name>A0A7R8V134_HERIL</name>
<evidence type="ECO:0000256" key="10">
    <source>
        <dbReference type="RuleBase" id="RU366018"/>
    </source>
</evidence>
<dbReference type="PROSITE" id="PS51157">
    <property type="entry name" value="ZF_UBR"/>
    <property type="match status" value="1"/>
</dbReference>
<keyword evidence="3 10" id="KW-0808">Transferase</keyword>
<feature type="zinc finger region" description="UBR-type" evidence="9">
    <location>
        <begin position="174"/>
        <end position="245"/>
    </location>
</feature>
<dbReference type="SMART" id="SM00396">
    <property type="entry name" value="ZnF_UBR1"/>
    <property type="match status" value="1"/>
</dbReference>
<comment type="pathway">
    <text evidence="2 10">Protein modification; protein ubiquitination.</text>
</comment>
<dbReference type="Pfam" id="PF22960">
    <property type="entry name" value="WHD_UBR1"/>
    <property type="match status" value="1"/>
</dbReference>
<dbReference type="FunCoup" id="A0A7R8V134">
    <property type="interactions" value="1308"/>
</dbReference>
<dbReference type="AlphaFoldDB" id="A0A7R8V134"/>
<evidence type="ECO:0000256" key="2">
    <source>
        <dbReference type="ARBA" id="ARBA00004906"/>
    </source>
</evidence>
<evidence type="ECO:0000256" key="3">
    <source>
        <dbReference type="ARBA" id="ARBA00022679"/>
    </source>
</evidence>
<keyword evidence="6 10" id="KW-0833">Ubl conjugation pathway</keyword>
<comment type="similarity">
    <text evidence="8 10">Belongs to the E3 ubiquitin-protein ligase UBR1-like family.</text>
</comment>
<reference evidence="13 14" key="1">
    <citation type="submission" date="2020-11" db="EMBL/GenBank/DDBJ databases">
        <authorList>
            <person name="Wallbank WR R."/>
            <person name="Pardo Diaz C."/>
            <person name="Kozak K."/>
            <person name="Martin S."/>
            <person name="Jiggins C."/>
            <person name="Moest M."/>
            <person name="Warren A I."/>
            <person name="Generalovic N T."/>
            <person name="Byers J.R.P. K."/>
            <person name="Montejo-Kovacevich G."/>
            <person name="Yen C E."/>
        </authorList>
    </citation>
    <scope>NUCLEOTIDE SEQUENCE [LARGE SCALE GENOMIC DNA]</scope>
</reference>
<feature type="domain" description="UBR-type" evidence="12">
    <location>
        <begin position="174"/>
        <end position="245"/>
    </location>
</feature>
<dbReference type="InterPro" id="IPR039164">
    <property type="entry name" value="UBR1-like"/>
</dbReference>
<feature type="compositionally biased region" description="Basic and acidic residues" evidence="11">
    <location>
        <begin position="721"/>
        <end position="733"/>
    </location>
</feature>
<dbReference type="Pfam" id="PF02207">
    <property type="entry name" value="zf-UBR"/>
    <property type="match status" value="1"/>
</dbReference>
<dbReference type="FunFam" id="2.10.110.30:FF:000001">
    <property type="entry name" value="E3 ubiquitin-protein ligase UBR2 isoform 1"/>
    <property type="match status" value="1"/>
</dbReference>
<dbReference type="SUPFAM" id="SSF54736">
    <property type="entry name" value="ClpS-like"/>
    <property type="match status" value="1"/>
</dbReference>
<evidence type="ECO:0000256" key="5">
    <source>
        <dbReference type="ARBA" id="ARBA00022771"/>
    </source>
</evidence>
<dbReference type="PANTHER" id="PTHR21497:SF24">
    <property type="entry name" value="E3 UBIQUITIN-PROTEIN LIGASE UBR1"/>
    <property type="match status" value="1"/>
</dbReference>
<evidence type="ECO:0000256" key="11">
    <source>
        <dbReference type="SAM" id="MobiDB-lite"/>
    </source>
</evidence>
<keyword evidence="14" id="KW-1185">Reference proteome</keyword>
<dbReference type="Proteomes" id="UP000594454">
    <property type="component" value="Chromosome 5"/>
</dbReference>
<evidence type="ECO:0000256" key="8">
    <source>
        <dbReference type="ARBA" id="ARBA00046341"/>
    </source>
</evidence>
<dbReference type="GO" id="GO:0016567">
    <property type="term" value="P:protein ubiquitination"/>
    <property type="evidence" value="ECO:0007669"/>
    <property type="project" value="UniProtKB-UniRule"/>
</dbReference>
<dbReference type="GO" id="GO:0071596">
    <property type="term" value="P:ubiquitin-dependent protein catabolic process via the N-end rule pathway"/>
    <property type="evidence" value="ECO:0007669"/>
    <property type="project" value="UniProtKB-UniRule"/>
</dbReference>
<evidence type="ECO:0000313" key="13">
    <source>
        <dbReference type="EMBL" id="CAD7090539.1"/>
    </source>
</evidence>
<evidence type="ECO:0000256" key="9">
    <source>
        <dbReference type="PROSITE-ProRule" id="PRU00508"/>
    </source>
</evidence>
<evidence type="ECO:0000256" key="7">
    <source>
        <dbReference type="ARBA" id="ARBA00022833"/>
    </source>
</evidence>
<dbReference type="InterPro" id="IPR003126">
    <property type="entry name" value="Znf_UBR"/>
</dbReference>
<dbReference type="Gene3D" id="3.30.1390.10">
    <property type="match status" value="1"/>
</dbReference>
<dbReference type="PANTHER" id="PTHR21497">
    <property type="entry name" value="UBIQUITIN LIGASE E3 ALPHA-RELATED"/>
    <property type="match status" value="1"/>
</dbReference>
<proteinExistence type="inferred from homology"/>
<dbReference type="SUPFAM" id="SSF46785">
    <property type="entry name" value="Winged helix' DNA-binding domain"/>
    <property type="match status" value="1"/>
</dbReference>
<feature type="region of interest" description="Disordered" evidence="11">
    <location>
        <begin position="703"/>
        <end position="733"/>
    </location>
</feature>
<evidence type="ECO:0000313" key="14">
    <source>
        <dbReference type="Proteomes" id="UP000594454"/>
    </source>
</evidence>
<comment type="function">
    <text evidence="10">Ubiquitin ligase protein which is a component of the N-end rule pathway. Recognizes and binds to proteins bearing specific N-terminal residues that are destabilizing according to the N-end rule, leading to their ubiquitination and subsequent degradation.</text>
</comment>
<sequence length="763" mass="88061">MAFFFFTGFIEISRCAIVEEPGREAQVVQIVARSKQLVSVVAVKTEESEWFRDSARDVIKKSFRDFGERVESRRERDSWDRLTRLLGRDAAEKPLKDWCAKFEAGLLTSPEMKKFFSENAPLYAELEADGDSVRYVYNESTAKTKIIEPLIEFICGNDPQRLIEKLKSESNAPSVCGKVFRIGEPTYSCRGCGMDSTCVLCVNCFKQSAHRYHKYKMSTSGGGGCCDCGDVEAWKKDPYCEEHIRGMRKPPKNSIITNRMRERCDIAFRAILMYCVKFLEIESHASLECLDGGADEETFCTVLYNDESHTFEQVIQTLIKICKCNQRDAMEFVTSIDREGRAVVKVDSFETCVALKEAIEKQPMRHSTSVIIEEKTLAGHVASCIMYDVASKPVSIHLPLTRFFAGIYLHLGKFGLNFDNATTIQKRTPEEIIEPVLCTQTMIAQKCPMRSEMLDRDIAALQIGAALIESNQYLIHILNKFALLEWADPGYESVCRNYTDDEYMRQLNMIDEFLELLIVIIGERYVPGIGDVTEDDRIKKEIIQLLCIKNFSHSELNLATFKKPQQSNAKGVYELKNEFFDDYNMYFYHYTKEDKSKSEENQRLRRKNKNQLVCCPPPKLPKLAEGFVSIANLLQCDVMLSLMHTILSRALDLNAKSFTESHLQRLYILLAMDYKRKNQSQGRSSPRLHIWTVKKFKELQPKVSENEMETDRPNEPMTTAEAERREKEKRARLAAERRAKSWRKWQMHRNNFMKSNAELFRQH</sequence>
<evidence type="ECO:0000256" key="6">
    <source>
        <dbReference type="ARBA" id="ARBA00022786"/>
    </source>
</evidence>
<dbReference type="Pfam" id="PF02617">
    <property type="entry name" value="ClpS"/>
    <property type="match status" value="1"/>
</dbReference>
<protein>
    <recommendedName>
        <fullName evidence="10">E3 ubiquitin-protein ligase</fullName>
        <ecNumber evidence="10">2.3.2.27</ecNumber>
    </recommendedName>
</protein>
<keyword evidence="4 10" id="KW-0479">Metal-binding</keyword>
<dbReference type="InterPro" id="IPR036390">
    <property type="entry name" value="WH_DNA-bd_sf"/>
</dbReference>
<evidence type="ECO:0000256" key="4">
    <source>
        <dbReference type="ARBA" id="ARBA00022723"/>
    </source>
</evidence>
<keyword evidence="5 10" id="KW-0863">Zinc-finger</keyword>
<dbReference type="InterPro" id="IPR003769">
    <property type="entry name" value="ClpS_core"/>
</dbReference>
<dbReference type="InterPro" id="IPR014719">
    <property type="entry name" value="Ribosomal_bL12_C/ClpS-like"/>
</dbReference>
<comment type="catalytic activity">
    <reaction evidence="1 10">
        <text>S-ubiquitinyl-[E2 ubiquitin-conjugating enzyme]-L-cysteine + [acceptor protein]-L-lysine = [E2 ubiquitin-conjugating enzyme]-L-cysteine + N(6)-ubiquitinyl-[acceptor protein]-L-lysine.</text>
        <dbReference type="EC" id="2.3.2.27"/>
    </reaction>
</comment>
<dbReference type="GO" id="GO:0005737">
    <property type="term" value="C:cytoplasm"/>
    <property type="evidence" value="ECO:0007669"/>
    <property type="project" value="TreeGrafter"/>
</dbReference>
<dbReference type="OrthoDB" id="26387at2759"/>
<evidence type="ECO:0000259" key="12">
    <source>
        <dbReference type="PROSITE" id="PS51157"/>
    </source>
</evidence>
<dbReference type="UniPathway" id="UPA00143"/>
<dbReference type="GO" id="GO:0008270">
    <property type="term" value="F:zinc ion binding"/>
    <property type="evidence" value="ECO:0007669"/>
    <property type="project" value="UniProtKB-UniRule"/>
</dbReference>
<dbReference type="GO" id="GO:0000151">
    <property type="term" value="C:ubiquitin ligase complex"/>
    <property type="evidence" value="ECO:0007669"/>
    <property type="project" value="TreeGrafter"/>
</dbReference>
<accession>A0A7R8V134</accession>
<dbReference type="Gene3D" id="2.10.110.30">
    <property type="match status" value="1"/>
</dbReference>